<dbReference type="GO" id="GO:0016780">
    <property type="term" value="F:phosphotransferase activity, for other substituted phosphate groups"/>
    <property type="evidence" value="ECO:0007669"/>
    <property type="project" value="InterPro"/>
</dbReference>
<dbReference type="PROSITE" id="PS00379">
    <property type="entry name" value="CDP_ALCOHOL_P_TRANSF"/>
    <property type="match status" value="1"/>
</dbReference>
<dbReference type="AlphaFoldDB" id="A0A8H8A296"/>
<dbReference type="PIRSF" id="PIRSF015665">
    <property type="entry name" value="CHOPT"/>
    <property type="match status" value="1"/>
</dbReference>
<feature type="transmembrane region" description="Helical" evidence="6">
    <location>
        <begin position="257"/>
        <end position="282"/>
    </location>
</feature>
<evidence type="ECO:0000256" key="4">
    <source>
        <dbReference type="ARBA" id="ARBA00023136"/>
    </source>
</evidence>
<dbReference type="PANTHER" id="PTHR10414">
    <property type="entry name" value="ETHANOLAMINEPHOSPHOTRANSFERASE"/>
    <property type="match status" value="1"/>
</dbReference>
<evidence type="ECO:0000256" key="5">
    <source>
        <dbReference type="RuleBase" id="RU003750"/>
    </source>
</evidence>
<keyword evidence="6" id="KW-1133">Transmembrane helix</keyword>
<evidence type="ECO:0000256" key="2">
    <source>
        <dbReference type="ARBA" id="ARBA00010441"/>
    </source>
</evidence>
<dbReference type="Gene3D" id="1.20.120.1760">
    <property type="match status" value="1"/>
</dbReference>
<dbReference type="InterPro" id="IPR043130">
    <property type="entry name" value="CDP-OH_PTrfase_TM_dom"/>
</dbReference>
<feature type="transmembrane region" description="Helical" evidence="6">
    <location>
        <begin position="113"/>
        <end position="131"/>
    </location>
</feature>
<sequence>MWLPDSHSVSNQGLDNLKLYKYAAVDKSFLTKYFLRHYWEWAVTLFPLWMAEGEDGAVGGHHPDLAAGVSAPSFHRLFLPVCRPNLITLLGLGFILANLLLVVVFVPDLVGPAPSWMYFSFAIGLWLYSTFDNVDGKQARRTNSSSPLGELFDHGCDALNCSRQEWVSAPRGTPWQFSSWVSGAGNMILPRCQQHVFFLFCVAGVTILLSALSHYDPAFRVASNAGAPGARFAAVTLRSDGLRGSTSPPFPFADASLADVICAGMFFLLVTTHLPFSLLAVSGACRKKGESLGAAVRELAPMLSCILAGWAWLAAPGSVALRRHFVLFTLTVGIVFGRFTVRNSKTRPTKIILAHVTKMPFPHFTVLLVPLYVGAALARWGLFSPSSERLFLILYFLFALAAYLRWAFLVIDRFCTFLKISCFTIPHAGPSEASGRKRKGQ</sequence>
<organism evidence="7 8">
    <name type="scientific">Olpidium bornovanus</name>
    <dbReference type="NCBI Taxonomy" id="278681"/>
    <lineage>
        <taxon>Eukaryota</taxon>
        <taxon>Fungi</taxon>
        <taxon>Fungi incertae sedis</taxon>
        <taxon>Olpidiomycota</taxon>
        <taxon>Olpidiomycotina</taxon>
        <taxon>Olpidiomycetes</taxon>
        <taxon>Olpidiales</taxon>
        <taxon>Olpidiaceae</taxon>
        <taxon>Olpidium</taxon>
    </lineage>
</organism>
<gene>
    <name evidence="7" type="ORF">BJ554DRAFT_5152</name>
</gene>
<dbReference type="Pfam" id="PF01066">
    <property type="entry name" value="CDP-OH_P_transf"/>
    <property type="match status" value="1"/>
</dbReference>
<evidence type="ECO:0000313" key="7">
    <source>
        <dbReference type="EMBL" id="KAG5463692.1"/>
    </source>
</evidence>
<feature type="transmembrane region" description="Helical" evidence="6">
    <location>
        <begin position="196"/>
        <end position="215"/>
    </location>
</feature>
<dbReference type="PANTHER" id="PTHR10414:SF77">
    <property type="entry name" value="CDP-ALCOHOL PHOSPHATIDYLTRANSFERASE FAMILY PROTEIN"/>
    <property type="match status" value="1"/>
</dbReference>
<evidence type="ECO:0000256" key="1">
    <source>
        <dbReference type="ARBA" id="ARBA00004370"/>
    </source>
</evidence>
<accession>A0A8H8A296</accession>
<dbReference type="InterPro" id="IPR014472">
    <property type="entry name" value="CHOPT"/>
</dbReference>
<comment type="caution">
    <text evidence="7">The sequence shown here is derived from an EMBL/GenBank/DDBJ whole genome shotgun (WGS) entry which is preliminary data.</text>
</comment>
<keyword evidence="6" id="KW-0812">Transmembrane</keyword>
<name>A0A8H8A296_9FUNG</name>
<feature type="transmembrane region" description="Helical" evidence="6">
    <location>
        <begin position="392"/>
        <end position="411"/>
    </location>
</feature>
<feature type="transmembrane region" description="Helical" evidence="6">
    <location>
        <begin position="86"/>
        <end position="107"/>
    </location>
</feature>
<evidence type="ECO:0000313" key="8">
    <source>
        <dbReference type="Proteomes" id="UP000673691"/>
    </source>
</evidence>
<feature type="transmembrane region" description="Helical" evidence="6">
    <location>
        <begin position="294"/>
        <end position="313"/>
    </location>
</feature>
<feature type="transmembrane region" description="Helical" evidence="6">
    <location>
        <begin position="361"/>
        <end position="380"/>
    </location>
</feature>
<comment type="similarity">
    <text evidence="2 5">Belongs to the CDP-alcohol phosphatidyltransferase class-I family.</text>
</comment>
<reference evidence="7 8" key="1">
    <citation type="journal article" name="Sci. Rep.">
        <title>Genome-scale phylogenetic analyses confirm Olpidium as the closest living zoosporic fungus to the non-flagellated, terrestrial fungi.</title>
        <authorList>
            <person name="Chang Y."/>
            <person name="Rochon D."/>
            <person name="Sekimoto S."/>
            <person name="Wang Y."/>
            <person name="Chovatia M."/>
            <person name="Sandor L."/>
            <person name="Salamov A."/>
            <person name="Grigoriev I.V."/>
            <person name="Stajich J.E."/>
            <person name="Spatafora J.W."/>
        </authorList>
    </citation>
    <scope>NUCLEOTIDE SEQUENCE [LARGE SCALE GENOMIC DNA]</scope>
    <source>
        <strain evidence="7">S191</strain>
    </source>
</reference>
<dbReference type="InterPro" id="IPR048254">
    <property type="entry name" value="CDP_ALCOHOL_P_TRANSF_CS"/>
</dbReference>
<evidence type="ECO:0000256" key="3">
    <source>
        <dbReference type="ARBA" id="ARBA00022679"/>
    </source>
</evidence>
<keyword evidence="8" id="KW-1185">Reference proteome</keyword>
<comment type="subcellular location">
    <subcellularLocation>
        <location evidence="1">Membrane</location>
    </subcellularLocation>
</comment>
<dbReference type="GO" id="GO:0008654">
    <property type="term" value="P:phospholipid biosynthetic process"/>
    <property type="evidence" value="ECO:0007669"/>
    <property type="project" value="InterPro"/>
</dbReference>
<keyword evidence="4 6" id="KW-0472">Membrane</keyword>
<feature type="transmembrane region" description="Helical" evidence="6">
    <location>
        <begin position="325"/>
        <end position="341"/>
    </location>
</feature>
<dbReference type="OrthoDB" id="196717at2759"/>
<protein>
    <submittedName>
        <fullName evidence="7">CDP-alcohol phosphatidyltransferase-domain-containing protein</fullName>
    </submittedName>
</protein>
<dbReference type="EMBL" id="JAEFCI010000229">
    <property type="protein sequence ID" value="KAG5463692.1"/>
    <property type="molecule type" value="Genomic_DNA"/>
</dbReference>
<keyword evidence="3 5" id="KW-0808">Transferase</keyword>
<proteinExistence type="inferred from homology"/>
<evidence type="ECO:0000256" key="6">
    <source>
        <dbReference type="SAM" id="Phobius"/>
    </source>
</evidence>
<dbReference type="InterPro" id="IPR000462">
    <property type="entry name" value="CDP-OH_P_trans"/>
</dbReference>
<dbReference type="Proteomes" id="UP000673691">
    <property type="component" value="Unassembled WGS sequence"/>
</dbReference>
<dbReference type="GO" id="GO:0016020">
    <property type="term" value="C:membrane"/>
    <property type="evidence" value="ECO:0007669"/>
    <property type="project" value="UniProtKB-SubCell"/>
</dbReference>